<keyword evidence="2" id="KW-1133">Transmembrane helix</keyword>
<accession>A0A455SXL9</accession>
<evidence type="ECO:0000313" key="3">
    <source>
        <dbReference type="EMBL" id="BBH91859.1"/>
    </source>
</evidence>
<feature type="region of interest" description="Disordered" evidence="1">
    <location>
        <begin position="169"/>
        <end position="228"/>
    </location>
</feature>
<evidence type="ECO:0000256" key="2">
    <source>
        <dbReference type="SAM" id="Phobius"/>
    </source>
</evidence>
<gene>
    <name evidence="3" type="ORF">KTA_00580</name>
</gene>
<keyword evidence="2" id="KW-0812">Transmembrane</keyword>
<evidence type="ECO:0000256" key="1">
    <source>
        <dbReference type="SAM" id="MobiDB-lite"/>
    </source>
</evidence>
<dbReference type="AlphaFoldDB" id="A0A455SXL9"/>
<dbReference type="EMBL" id="AP019377">
    <property type="protein sequence ID" value="BBH91859.1"/>
    <property type="molecule type" value="Genomic_DNA"/>
</dbReference>
<organism evidence="3">
    <name type="scientific">Thermogemmatispora argillosa</name>
    <dbReference type="NCBI Taxonomy" id="2045280"/>
    <lineage>
        <taxon>Bacteria</taxon>
        <taxon>Bacillati</taxon>
        <taxon>Chloroflexota</taxon>
        <taxon>Ktedonobacteria</taxon>
        <taxon>Thermogemmatisporales</taxon>
        <taxon>Thermogemmatisporaceae</taxon>
        <taxon>Thermogemmatispora</taxon>
    </lineage>
</organism>
<name>A0A455SXL9_9CHLR</name>
<feature type="transmembrane region" description="Helical" evidence="2">
    <location>
        <begin position="145"/>
        <end position="167"/>
    </location>
</feature>
<keyword evidence="2" id="KW-0472">Membrane</keyword>
<feature type="compositionally biased region" description="Pro residues" evidence="1">
    <location>
        <begin position="207"/>
        <end position="228"/>
    </location>
</feature>
<protein>
    <submittedName>
        <fullName evidence="3">Uncharacterized protein</fullName>
    </submittedName>
</protein>
<sequence>MLRWLICLTGLLVVGLGLLVGWQSHQVTYRSSGRAAIAHYLSDPQTHEGYLQLAGSPTLYLVREQDFTPPIRGTATLKDLMLVGLVYRPDESTAIDVQARMGTHLVGQAYTVVALTLYDLNGTVTQAFTSTLYREHPQGFYENDWPLGAAISLPGAAIAVGGGISLWGRRGRKEPTRQPIAATGGAQPAPAVLPPGSFAPALRLPTKPGPARPPGSGPPEPQPPVQRH</sequence>
<proteinExistence type="predicted"/>
<reference evidence="3" key="1">
    <citation type="submission" date="2018-12" db="EMBL/GenBank/DDBJ databases">
        <title>Novel natural products biosynthetic potential of the class Ktedonobacteria.</title>
        <authorList>
            <person name="Zheng Y."/>
            <person name="Saitou A."/>
            <person name="Wang C.M."/>
            <person name="Toyoda A."/>
            <person name="Minakuchi Y."/>
            <person name="Sekiguchi Y."/>
            <person name="Ueda K."/>
            <person name="Takano H."/>
            <person name="Sakai Y."/>
            <person name="Yokota A."/>
            <person name="Yabe S."/>
        </authorList>
    </citation>
    <scope>NUCLEOTIDE SEQUENCE</scope>
    <source>
        <strain evidence="3">A3-2</strain>
    </source>
</reference>